<evidence type="ECO:0000313" key="3">
    <source>
        <dbReference type="Proteomes" id="UP001204151"/>
    </source>
</evidence>
<evidence type="ECO:0000259" key="1">
    <source>
        <dbReference type="Pfam" id="PF05117"/>
    </source>
</evidence>
<sequence>MWPFKKHLPIDDLNEDGDLWSVMEAPATDGSMLVRINTTAKRWAKHPSLGIRVGFAIPLNQPSPGGVPDAFENFALNQMENKILSYLKSSGPAIHVLSITTGTFKEFVFYIKNGDSVASIHEKLRSETTSHDVQCMAVHDPKWAVYASFSK</sequence>
<organism evidence="2 3">
    <name type="scientific">Massilia pinisoli</name>
    <dbReference type="NCBI Taxonomy" id="1772194"/>
    <lineage>
        <taxon>Bacteria</taxon>
        <taxon>Pseudomonadati</taxon>
        <taxon>Pseudomonadota</taxon>
        <taxon>Betaproteobacteria</taxon>
        <taxon>Burkholderiales</taxon>
        <taxon>Oxalobacteraceae</taxon>
        <taxon>Telluria group</taxon>
        <taxon>Massilia</taxon>
    </lineage>
</organism>
<comment type="caution">
    <text evidence="2">The sequence shown here is derived from an EMBL/GenBank/DDBJ whole genome shotgun (WGS) entry which is preliminary data.</text>
</comment>
<proteinExistence type="predicted"/>
<keyword evidence="3" id="KW-1185">Reference proteome</keyword>
<gene>
    <name evidence="2" type="ORF">NX784_28630</name>
</gene>
<dbReference type="InterPro" id="IPR016097">
    <property type="entry name" value="DUF695"/>
</dbReference>
<reference evidence="2 3" key="1">
    <citation type="submission" date="2022-08" db="EMBL/GenBank/DDBJ databases">
        <title>Reclassification of Massilia species as members of the genera Telluria, Duganella, Pseudoduganella, Mokoshia gen. nov. and Zemynaea gen. nov. using orthogonal and non-orthogonal genome-based approaches.</title>
        <authorList>
            <person name="Bowman J.P."/>
        </authorList>
    </citation>
    <scope>NUCLEOTIDE SEQUENCE [LARGE SCALE GENOMIC DNA]</scope>
    <source>
        <strain evidence="2 3">JCM 31316</strain>
    </source>
</reference>
<name>A0ABT2A044_9BURK</name>
<evidence type="ECO:0000313" key="2">
    <source>
        <dbReference type="EMBL" id="MCS0585551.1"/>
    </source>
</evidence>
<dbReference type="Pfam" id="PF05117">
    <property type="entry name" value="DUF695"/>
    <property type="match status" value="1"/>
</dbReference>
<dbReference type="Proteomes" id="UP001204151">
    <property type="component" value="Unassembled WGS sequence"/>
</dbReference>
<dbReference type="RefSeq" id="WP_258820071.1">
    <property type="nucleotide sequence ID" value="NZ_JANUGW010000047.1"/>
</dbReference>
<dbReference type="EMBL" id="JANUGW010000047">
    <property type="protein sequence ID" value="MCS0585551.1"/>
    <property type="molecule type" value="Genomic_DNA"/>
</dbReference>
<feature type="domain" description="DUF695" evidence="1">
    <location>
        <begin position="20"/>
        <end position="149"/>
    </location>
</feature>
<protein>
    <submittedName>
        <fullName evidence="2">DUF695 domain-containing protein</fullName>
    </submittedName>
</protein>
<accession>A0ABT2A044</accession>